<dbReference type="GO" id="GO:0018845">
    <property type="term" value="F:2-hydroxychromene-2-carboxylate isomerase activity"/>
    <property type="evidence" value="ECO:0007669"/>
    <property type="project" value="UniProtKB-UniRule"/>
</dbReference>
<dbReference type="RefSeq" id="WP_087110318.1">
    <property type="nucleotide sequence ID" value="NZ_CBCSCN010000003.1"/>
</dbReference>
<sequence>MNKELDFYFDVGSPTAYLAHERLKQLSQQYGLKVNYKPMLLGGVHKATGNQPPGVVPFKGKYMLKDIPRFARRYNVPMTFNSAFPINTLPLMRGALAAEQQGCFMAYVDTVFKAMWVNNKNMGKLEIIGEVLTEAGLDADALITATQDPAIKQALITVTEEAVAREVFGAPTLFMDGEMYFGQDRLDFIEEALQ</sequence>
<dbReference type="EMBL" id="FWPT01000005">
    <property type="protein sequence ID" value="SMA47590.1"/>
    <property type="molecule type" value="Genomic_DNA"/>
</dbReference>
<dbReference type="InterPro" id="IPR036249">
    <property type="entry name" value="Thioredoxin-like_sf"/>
</dbReference>
<dbReference type="InterPro" id="IPR051924">
    <property type="entry name" value="GST_Kappa/NadH"/>
</dbReference>
<evidence type="ECO:0000259" key="3">
    <source>
        <dbReference type="Pfam" id="PF01323"/>
    </source>
</evidence>
<dbReference type="AlphaFoldDB" id="A0A1X7AK94"/>
<keyword evidence="1 4" id="KW-0413">Isomerase</keyword>
<evidence type="ECO:0000256" key="1">
    <source>
        <dbReference type="PIRNR" id="PIRNR006386"/>
    </source>
</evidence>
<feature type="domain" description="DSBA-like thioredoxin" evidence="3">
    <location>
        <begin position="5"/>
        <end position="194"/>
    </location>
</feature>
<name>A0A1X7AK94_9GAMM</name>
<dbReference type="OrthoDB" id="5244108at2"/>
<dbReference type="PANTHER" id="PTHR42943:SF2">
    <property type="entry name" value="GLUTATHIONE S-TRANSFERASE KAPPA 1"/>
    <property type="match status" value="1"/>
</dbReference>
<feature type="active site" description="Nucleophile" evidence="2">
    <location>
        <position position="13"/>
    </location>
</feature>
<dbReference type="SUPFAM" id="SSF52833">
    <property type="entry name" value="Thioredoxin-like"/>
    <property type="match status" value="1"/>
</dbReference>
<comment type="catalytic activity">
    <reaction evidence="1">
        <text>2-hydroxychromene-2-carboxylate = (3E)-4-(2-hydroxyphenyl)-2-oxobut-3-enoate</text>
        <dbReference type="Rhea" id="RHEA:27401"/>
        <dbReference type="ChEBI" id="CHEBI:59350"/>
        <dbReference type="ChEBI" id="CHEBI:59353"/>
        <dbReference type="EC" id="5.99.1.4"/>
    </reaction>
</comment>
<dbReference type="CDD" id="cd03022">
    <property type="entry name" value="DsbA_HCCA_Iso"/>
    <property type="match status" value="1"/>
</dbReference>
<reference evidence="4 5" key="1">
    <citation type="submission" date="2017-03" db="EMBL/GenBank/DDBJ databases">
        <authorList>
            <person name="Afonso C.L."/>
            <person name="Miller P.J."/>
            <person name="Scott M.A."/>
            <person name="Spackman E."/>
            <person name="Goraichik I."/>
            <person name="Dimitrov K.M."/>
            <person name="Suarez D.L."/>
            <person name="Swayne D.E."/>
        </authorList>
    </citation>
    <scope>NUCLEOTIDE SEQUENCE [LARGE SCALE GENOMIC DNA]</scope>
    <source>
        <strain evidence="4">SB41UT1</strain>
    </source>
</reference>
<dbReference type="Proteomes" id="UP000196573">
    <property type="component" value="Unassembled WGS sequence"/>
</dbReference>
<dbReference type="GO" id="GO:1901170">
    <property type="term" value="P:naphthalene catabolic process"/>
    <property type="evidence" value="ECO:0007669"/>
    <property type="project" value="InterPro"/>
</dbReference>
<dbReference type="PIRSF" id="PIRSF006386">
    <property type="entry name" value="HCCAis_GSTk"/>
    <property type="match status" value="1"/>
</dbReference>
<dbReference type="EC" id="5.99.1.4" evidence="1"/>
<dbReference type="Gene3D" id="3.40.30.10">
    <property type="entry name" value="Glutaredoxin"/>
    <property type="match status" value="1"/>
</dbReference>
<dbReference type="Pfam" id="PF01323">
    <property type="entry name" value="DSBA"/>
    <property type="match status" value="1"/>
</dbReference>
<dbReference type="GO" id="GO:0006749">
    <property type="term" value="P:glutathione metabolic process"/>
    <property type="evidence" value="ECO:0007669"/>
    <property type="project" value="TreeGrafter"/>
</dbReference>
<accession>A0A1X7AK94</accession>
<dbReference type="InterPro" id="IPR014440">
    <property type="entry name" value="HCCAis_GSTk"/>
</dbReference>
<keyword evidence="5" id="KW-1185">Reference proteome</keyword>
<comment type="similarity">
    <text evidence="1">Belongs to the GST superfamily. NadH family.</text>
</comment>
<dbReference type="GO" id="GO:0004602">
    <property type="term" value="F:glutathione peroxidase activity"/>
    <property type="evidence" value="ECO:0007669"/>
    <property type="project" value="TreeGrafter"/>
</dbReference>
<dbReference type="InterPro" id="IPR001853">
    <property type="entry name" value="DSBA-like_thioredoxin_dom"/>
</dbReference>
<dbReference type="PANTHER" id="PTHR42943">
    <property type="entry name" value="GLUTATHIONE S-TRANSFERASE KAPPA"/>
    <property type="match status" value="1"/>
</dbReference>
<evidence type="ECO:0000313" key="5">
    <source>
        <dbReference type="Proteomes" id="UP000196573"/>
    </source>
</evidence>
<dbReference type="GO" id="GO:0004364">
    <property type="term" value="F:glutathione transferase activity"/>
    <property type="evidence" value="ECO:0007669"/>
    <property type="project" value="TreeGrafter"/>
</dbReference>
<evidence type="ECO:0000256" key="2">
    <source>
        <dbReference type="PIRSR" id="PIRSR006386-1"/>
    </source>
</evidence>
<gene>
    <name evidence="4" type="primary">nsaD_2</name>
    <name evidence="4" type="ORF">EHSB41UT_02484</name>
</gene>
<evidence type="ECO:0000313" key="4">
    <source>
        <dbReference type="EMBL" id="SMA47590.1"/>
    </source>
</evidence>
<proteinExistence type="inferred from homology"/>
<dbReference type="InterPro" id="IPR044087">
    <property type="entry name" value="NahD-like"/>
</dbReference>
<organism evidence="4 5">
    <name type="scientific">Parendozoicomonas haliclonae</name>
    <dbReference type="NCBI Taxonomy" id="1960125"/>
    <lineage>
        <taxon>Bacteria</taxon>
        <taxon>Pseudomonadati</taxon>
        <taxon>Pseudomonadota</taxon>
        <taxon>Gammaproteobacteria</taxon>
        <taxon>Oceanospirillales</taxon>
        <taxon>Endozoicomonadaceae</taxon>
        <taxon>Parendozoicomonas</taxon>
    </lineage>
</organism>
<protein>
    <recommendedName>
        <fullName evidence="1">2-hydroxychromene-2-carboxylate isomerase</fullName>
        <ecNumber evidence="1">5.99.1.4</ecNumber>
    </recommendedName>
</protein>